<evidence type="ECO:0000256" key="4">
    <source>
        <dbReference type="HAMAP-Rule" id="MF_00171"/>
    </source>
</evidence>
<dbReference type="InterPro" id="IPR020094">
    <property type="entry name" value="TruA/RsuA/RluB/E/F_N"/>
</dbReference>
<dbReference type="Gene3D" id="3.30.70.660">
    <property type="entry name" value="Pseudouridine synthase I, catalytic domain, C-terminal subdomain"/>
    <property type="match status" value="1"/>
</dbReference>
<dbReference type="HAMAP" id="MF_00171">
    <property type="entry name" value="TruA"/>
    <property type="match status" value="1"/>
</dbReference>
<feature type="domain" description="Pseudouridine synthase I TruA alpha/beta" evidence="8">
    <location>
        <begin position="8"/>
        <end position="103"/>
    </location>
</feature>
<dbReference type="InterPro" id="IPR001406">
    <property type="entry name" value="PsdUridine_synth_TruA"/>
</dbReference>
<feature type="domain" description="Pseudouridine synthase I TruA alpha/beta" evidence="8">
    <location>
        <begin position="140"/>
        <end position="242"/>
    </location>
</feature>
<keyword evidence="10" id="KW-1185">Reference proteome</keyword>
<evidence type="ECO:0000256" key="3">
    <source>
        <dbReference type="ARBA" id="ARBA00023235"/>
    </source>
</evidence>
<comment type="similarity">
    <text evidence="1 4 7">Belongs to the tRNA pseudouridine synthase TruA family.</text>
</comment>
<dbReference type="GO" id="GO:0160147">
    <property type="term" value="F:tRNA pseudouridine(38-40) synthase activity"/>
    <property type="evidence" value="ECO:0007669"/>
    <property type="project" value="UniProtKB-EC"/>
</dbReference>
<evidence type="ECO:0000256" key="1">
    <source>
        <dbReference type="ARBA" id="ARBA00009375"/>
    </source>
</evidence>
<sequence length="261" mass="29874">MRYFIELSYYGKAYHGWQKQPNAGTVQETIEKALSLLLQEQVSITGAGRTDTGVHARQMFAHFDTQTEISAGILVHKLNSLLPGDIAIYRIFPVEENAHARFDATSRSYEYRINSFKDPFLTGLSFYYRYPLDVKKMNSAAKILLGHKDFQCFSKSKTDVRTYFCTIENAEWKRMGDNLLFTITADRFLRNMVRAVVGTLLEVGQGKLQEENVKKILESKNRSEAGVSVPAHGLYLTKIQYPYITDRENQKPYNTSKSKTP</sequence>
<dbReference type="RefSeq" id="WP_123217095.1">
    <property type="nucleotide sequence ID" value="NZ_RJTM01000109.1"/>
</dbReference>
<evidence type="ECO:0000256" key="5">
    <source>
        <dbReference type="PIRSR" id="PIRSR001430-1"/>
    </source>
</evidence>
<evidence type="ECO:0000259" key="8">
    <source>
        <dbReference type="Pfam" id="PF01416"/>
    </source>
</evidence>
<comment type="catalytic activity">
    <reaction evidence="4 7">
        <text>uridine(38/39/40) in tRNA = pseudouridine(38/39/40) in tRNA</text>
        <dbReference type="Rhea" id="RHEA:22376"/>
        <dbReference type="Rhea" id="RHEA-COMP:10085"/>
        <dbReference type="Rhea" id="RHEA-COMP:10087"/>
        <dbReference type="ChEBI" id="CHEBI:65314"/>
        <dbReference type="ChEBI" id="CHEBI:65315"/>
        <dbReference type="EC" id="5.4.99.12"/>
    </reaction>
</comment>
<dbReference type="CDD" id="cd02570">
    <property type="entry name" value="PseudoU_synth_EcTruA"/>
    <property type="match status" value="1"/>
</dbReference>
<dbReference type="PANTHER" id="PTHR11142">
    <property type="entry name" value="PSEUDOURIDYLATE SYNTHASE"/>
    <property type="match status" value="1"/>
</dbReference>
<comment type="subunit">
    <text evidence="4">Homodimer.</text>
</comment>
<evidence type="ECO:0000313" key="10">
    <source>
        <dbReference type="Proteomes" id="UP000267469"/>
    </source>
</evidence>
<dbReference type="InterPro" id="IPR020095">
    <property type="entry name" value="PsdUridine_synth_TruA_C"/>
</dbReference>
<protein>
    <recommendedName>
        <fullName evidence="4">tRNA pseudouridine synthase A</fullName>
        <ecNumber evidence="4">5.4.99.12</ecNumber>
    </recommendedName>
    <alternativeName>
        <fullName evidence="4">tRNA pseudouridine(38-40) synthase</fullName>
    </alternativeName>
    <alternativeName>
        <fullName evidence="4">tRNA pseudouridylate synthase I</fullName>
    </alternativeName>
    <alternativeName>
        <fullName evidence="4">tRNA-uridine isomerase I</fullName>
    </alternativeName>
</protein>
<dbReference type="EC" id="5.4.99.12" evidence="4"/>
<dbReference type="PIRSF" id="PIRSF001430">
    <property type="entry name" value="tRNA_psdUrid_synth"/>
    <property type="match status" value="1"/>
</dbReference>
<evidence type="ECO:0000256" key="7">
    <source>
        <dbReference type="RuleBase" id="RU003792"/>
    </source>
</evidence>
<dbReference type="GO" id="GO:0003723">
    <property type="term" value="F:RNA binding"/>
    <property type="evidence" value="ECO:0007669"/>
    <property type="project" value="InterPro"/>
</dbReference>
<keyword evidence="3 4" id="KW-0413">Isomerase</keyword>
<dbReference type="GO" id="GO:0031119">
    <property type="term" value="P:tRNA pseudouridine synthesis"/>
    <property type="evidence" value="ECO:0007669"/>
    <property type="project" value="UniProtKB-UniRule"/>
</dbReference>
<dbReference type="NCBIfam" id="TIGR00071">
    <property type="entry name" value="hisT_truA"/>
    <property type="match status" value="1"/>
</dbReference>
<feature type="binding site" evidence="4 6">
    <location>
        <position position="109"/>
    </location>
    <ligand>
        <name>substrate</name>
    </ligand>
</feature>
<proteinExistence type="inferred from homology"/>
<dbReference type="Gene3D" id="3.30.70.580">
    <property type="entry name" value="Pseudouridine synthase I, catalytic domain, N-terminal subdomain"/>
    <property type="match status" value="1"/>
</dbReference>
<comment type="function">
    <text evidence="4">Formation of pseudouridine at positions 38, 39 and 40 in the anticodon stem and loop of transfer RNAs.</text>
</comment>
<name>A0A3N0E4E1_SINP1</name>
<reference evidence="9 10" key="1">
    <citation type="submission" date="2018-10" db="EMBL/GenBank/DDBJ databases">
        <title>Sinomicrobium pectinilyticum sp. nov., a pectinase-producing bacterium isolated from alkaline and saline soil, and emended description of the genus Sinomicrobium.</title>
        <authorList>
            <person name="Cheng B."/>
            <person name="Li C."/>
            <person name="Lai Q."/>
            <person name="Du M."/>
            <person name="Shao Z."/>
            <person name="Xu P."/>
            <person name="Yang C."/>
        </authorList>
    </citation>
    <scope>NUCLEOTIDE SEQUENCE [LARGE SCALE GENOMIC DNA]</scope>
    <source>
        <strain evidence="9 10">5DNS001</strain>
    </source>
</reference>
<dbReference type="InterPro" id="IPR020103">
    <property type="entry name" value="PsdUridine_synth_cat_dom_sf"/>
</dbReference>
<feature type="active site" description="Nucleophile" evidence="4 5">
    <location>
        <position position="51"/>
    </location>
</feature>
<evidence type="ECO:0000256" key="6">
    <source>
        <dbReference type="PIRSR" id="PIRSR001430-2"/>
    </source>
</evidence>
<dbReference type="AlphaFoldDB" id="A0A3N0E4E1"/>
<dbReference type="PANTHER" id="PTHR11142:SF0">
    <property type="entry name" value="TRNA PSEUDOURIDINE SYNTHASE-LIKE 1"/>
    <property type="match status" value="1"/>
</dbReference>
<gene>
    <name evidence="4 9" type="primary">truA</name>
    <name evidence="9" type="ORF">ED312_16325</name>
</gene>
<evidence type="ECO:0000313" key="9">
    <source>
        <dbReference type="EMBL" id="RNL82722.1"/>
    </source>
</evidence>
<dbReference type="SUPFAM" id="SSF55120">
    <property type="entry name" value="Pseudouridine synthase"/>
    <property type="match status" value="1"/>
</dbReference>
<evidence type="ECO:0000256" key="2">
    <source>
        <dbReference type="ARBA" id="ARBA00022694"/>
    </source>
</evidence>
<dbReference type="Proteomes" id="UP000267469">
    <property type="component" value="Unassembled WGS sequence"/>
</dbReference>
<organism evidence="9 10">
    <name type="scientific">Sinomicrobium pectinilyticum</name>
    <dbReference type="NCBI Taxonomy" id="1084421"/>
    <lineage>
        <taxon>Bacteria</taxon>
        <taxon>Pseudomonadati</taxon>
        <taxon>Bacteroidota</taxon>
        <taxon>Flavobacteriia</taxon>
        <taxon>Flavobacteriales</taxon>
        <taxon>Flavobacteriaceae</taxon>
        <taxon>Sinomicrobium</taxon>
    </lineage>
</organism>
<dbReference type="Pfam" id="PF01416">
    <property type="entry name" value="PseudoU_synth_1"/>
    <property type="match status" value="2"/>
</dbReference>
<dbReference type="OrthoDB" id="9811823at2"/>
<dbReference type="FunFam" id="3.30.70.580:FF:000001">
    <property type="entry name" value="tRNA pseudouridine synthase A"/>
    <property type="match status" value="1"/>
</dbReference>
<accession>A0A3N0E4E1</accession>
<dbReference type="InterPro" id="IPR020097">
    <property type="entry name" value="PsdUridine_synth_TruA_a/b_dom"/>
</dbReference>
<comment type="caution">
    <text evidence="9">The sequence shown here is derived from an EMBL/GenBank/DDBJ whole genome shotgun (WGS) entry which is preliminary data.</text>
</comment>
<keyword evidence="2 4" id="KW-0819">tRNA processing</keyword>
<comment type="caution">
    <text evidence="4">Lacks conserved residue(s) required for the propagation of feature annotation.</text>
</comment>
<dbReference type="EMBL" id="RJTM01000109">
    <property type="protein sequence ID" value="RNL82722.1"/>
    <property type="molecule type" value="Genomic_DNA"/>
</dbReference>